<dbReference type="AlphaFoldDB" id="A0A2D3UUR1"/>
<accession>A0A2D3UUR1</accession>
<feature type="signal peptide" evidence="2">
    <location>
        <begin position="1"/>
        <end position="19"/>
    </location>
</feature>
<dbReference type="RefSeq" id="XP_023625838.1">
    <property type="nucleotide sequence ID" value="XM_023770070.1"/>
</dbReference>
<gene>
    <name evidence="3" type="ORF">RCC_04793</name>
</gene>
<dbReference type="Proteomes" id="UP000225277">
    <property type="component" value="Unassembled WGS sequence"/>
</dbReference>
<name>A0A2D3UUR1_9PEZI</name>
<organism evidence="3 4">
    <name type="scientific">Ramularia collo-cygni</name>
    <dbReference type="NCBI Taxonomy" id="112498"/>
    <lineage>
        <taxon>Eukaryota</taxon>
        <taxon>Fungi</taxon>
        <taxon>Dikarya</taxon>
        <taxon>Ascomycota</taxon>
        <taxon>Pezizomycotina</taxon>
        <taxon>Dothideomycetes</taxon>
        <taxon>Dothideomycetidae</taxon>
        <taxon>Mycosphaerellales</taxon>
        <taxon>Mycosphaerellaceae</taxon>
        <taxon>Ramularia</taxon>
    </lineage>
</organism>
<dbReference type="GeneID" id="35599962"/>
<keyword evidence="2" id="KW-0732">Signal</keyword>
<dbReference type="OrthoDB" id="3646341at2759"/>
<feature type="region of interest" description="Disordered" evidence="1">
    <location>
        <begin position="100"/>
        <end position="121"/>
    </location>
</feature>
<dbReference type="EMBL" id="FJUY01000006">
    <property type="protein sequence ID" value="CZT18948.1"/>
    <property type="molecule type" value="Genomic_DNA"/>
</dbReference>
<evidence type="ECO:0000313" key="3">
    <source>
        <dbReference type="EMBL" id="CZT18948.1"/>
    </source>
</evidence>
<proteinExistence type="predicted"/>
<evidence type="ECO:0000313" key="4">
    <source>
        <dbReference type="Proteomes" id="UP000225277"/>
    </source>
</evidence>
<evidence type="ECO:0000256" key="2">
    <source>
        <dbReference type="SAM" id="SignalP"/>
    </source>
</evidence>
<keyword evidence="4" id="KW-1185">Reference proteome</keyword>
<sequence length="121" mass="12766">MKLSPTINLLATLACVVSAEILNGEDASHQNLQPRQAKDIVLDATAAPTQAPAVTTIYMQVSVGTTVTYAPIVVTQTFAKVPDQWPSPASGAIGYGTLTQNHRREAEPSDAAGIADRILRP</sequence>
<protein>
    <submittedName>
        <fullName evidence="3">Uncharacterized protein</fullName>
    </submittedName>
</protein>
<reference evidence="3 4" key="1">
    <citation type="submission" date="2016-03" db="EMBL/GenBank/DDBJ databases">
        <authorList>
            <person name="Ploux O."/>
        </authorList>
    </citation>
    <scope>NUCLEOTIDE SEQUENCE [LARGE SCALE GENOMIC DNA]</scope>
    <source>
        <strain evidence="3 4">URUG2</strain>
    </source>
</reference>
<evidence type="ECO:0000256" key="1">
    <source>
        <dbReference type="SAM" id="MobiDB-lite"/>
    </source>
</evidence>
<dbReference type="PROSITE" id="PS51257">
    <property type="entry name" value="PROKAR_LIPOPROTEIN"/>
    <property type="match status" value="1"/>
</dbReference>
<feature type="chain" id="PRO_5013676111" evidence="2">
    <location>
        <begin position="20"/>
        <end position="121"/>
    </location>
</feature>